<dbReference type="RefSeq" id="WP_013045447.1">
    <property type="nucleotide sequence ID" value="NC_014010.1"/>
</dbReference>
<dbReference type="InterPro" id="IPR010349">
    <property type="entry name" value="Asparaginase_II"/>
</dbReference>
<dbReference type="PANTHER" id="PTHR42110:SF1">
    <property type="entry name" value="L-ASPARAGINASE, PUTATIVE (AFU_ORTHOLOGUE AFUA_3G11890)-RELATED"/>
    <property type="match status" value="1"/>
</dbReference>
<name>D5BRC1_PUNMI</name>
<dbReference type="EMBL" id="CP001751">
    <property type="protein sequence ID" value="ADE38818.1"/>
    <property type="molecule type" value="Genomic_DNA"/>
</dbReference>
<protein>
    <recommendedName>
        <fullName evidence="3">Asparaginase</fullName>
    </recommendedName>
</protein>
<proteinExistence type="predicted"/>
<keyword evidence="2" id="KW-1185">Reference proteome</keyword>
<sequence length="351" mass="37492">MTQIITPRQSLPLHSDEPLIVKVNRNHSLESYHAVDIAVCDADGKVIVGLGDVERPIFPRSAMKPLQAIALAEKYALGQMVPAIDDTDWSIICASHNGQPIHSAAVSQLLQKFDLAPSCLVCGAHWSIERNAMVEQVQNLKALERIHNNCSGKHSGMLILAKLMGVTYDGYADITHPVQQSIIGVLDAMTGVDILSYAHGFDGCGAPAVSAPLGNWARAFALFADHDQLPTHRAEACMRIIRGIASAPLLLAGDRRLCSALAAAFGTRITGKTGAEGVYAAALHELGLGVMIKCRDGQTRATEVALGAVLHAIGYDIPASLDAFFRPVLRNWEGDEIGDITFDGGIKASYA</sequence>
<dbReference type="HOGENOM" id="CLU_062004_0_0_5"/>
<organism evidence="1 2">
    <name type="scientific">Puniceispirillum marinum (strain IMCC1322)</name>
    <dbReference type="NCBI Taxonomy" id="488538"/>
    <lineage>
        <taxon>Bacteria</taxon>
        <taxon>Pseudomonadati</taxon>
        <taxon>Pseudomonadota</taxon>
        <taxon>Alphaproteobacteria</taxon>
        <taxon>Candidatus Puniceispirillales</taxon>
        <taxon>Candidatus Puniceispirillaceae</taxon>
        <taxon>Candidatus Puniceispirillum</taxon>
    </lineage>
</organism>
<dbReference type="Proteomes" id="UP000007460">
    <property type="component" value="Chromosome"/>
</dbReference>
<dbReference type="KEGG" id="apb:SAR116_0575"/>
<dbReference type="eggNOG" id="COG4448">
    <property type="taxonomic scope" value="Bacteria"/>
</dbReference>
<evidence type="ECO:0008006" key="3">
    <source>
        <dbReference type="Google" id="ProtNLM"/>
    </source>
</evidence>
<gene>
    <name evidence="1" type="ordered locus">SAR116_0575</name>
</gene>
<dbReference type="PANTHER" id="PTHR42110">
    <property type="entry name" value="L-ASPARAGINASE, PUTATIVE (AFU_ORTHOLOGUE AFUA_3G11890)-RELATED"/>
    <property type="match status" value="1"/>
</dbReference>
<evidence type="ECO:0000313" key="1">
    <source>
        <dbReference type="EMBL" id="ADE38818.1"/>
    </source>
</evidence>
<dbReference type="STRING" id="488538.SAR116_0575"/>
<dbReference type="AlphaFoldDB" id="D5BRC1"/>
<reference evidence="1 2" key="1">
    <citation type="journal article" date="2010" name="J. Bacteriol.">
        <title>Complete genome sequence of "Candidatus Puniceispirillum marinum" IMCC1322, a representative of the SAR116 clade in the Alphaproteobacteria.</title>
        <authorList>
            <person name="Oh H.M."/>
            <person name="Kwon K.K."/>
            <person name="Kang I."/>
            <person name="Kang S.G."/>
            <person name="Lee J.H."/>
            <person name="Kim S.J."/>
            <person name="Cho J.C."/>
        </authorList>
    </citation>
    <scope>NUCLEOTIDE SEQUENCE [LARGE SCALE GENOMIC DNA]</scope>
    <source>
        <strain evidence="1 2">IMCC1322</strain>
    </source>
</reference>
<accession>D5BRC1</accession>
<evidence type="ECO:0000313" key="2">
    <source>
        <dbReference type="Proteomes" id="UP000007460"/>
    </source>
</evidence>
<dbReference type="Pfam" id="PF06089">
    <property type="entry name" value="Asparaginase_II"/>
    <property type="match status" value="1"/>
</dbReference>